<feature type="domain" description="LysM" evidence="2">
    <location>
        <begin position="28"/>
        <end position="72"/>
    </location>
</feature>
<feature type="chain" id="PRO_5038457879" evidence="1">
    <location>
        <begin position="26"/>
        <end position="116"/>
    </location>
</feature>
<dbReference type="InterPro" id="IPR036779">
    <property type="entry name" value="LysM_dom_sf"/>
</dbReference>
<evidence type="ECO:0000259" key="2">
    <source>
        <dbReference type="PROSITE" id="PS51782"/>
    </source>
</evidence>
<sequence length="116" mass="12536">MNRKTQLALATATVSGALLFLQVNADADTYTLQSGDSFYSVSQLYGMDVYDLAALDGVSIYDTIVPGQTLQVPDQFSVETTSTEEVATETSTNSDNTYPVGQYTWGVKELATWASN</sequence>
<keyword evidence="1" id="KW-0732">Signal</keyword>
<dbReference type="InterPro" id="IPR018392">
    <property type="entry name" value="LysM"/>
</dbReference>
<dbReference type="CDD" id="cd00118">
    <property type="entry name" value="LysM"/>
    <property type="match status" value="1"/>
</dbReference>
<evidence type="ECO:0000313" key="3">
    <source>
        <dbReference type="EMBL" id="SUN58720.1"/>
    </source>
</evidence>
<dbReference type="SMART" id="SM00257">
    <property type="entry name" value="LysM"/>
    <property type="match status" value="1"/>
</dbReference>
<feature type="signal peptide" evidence="1">
    <location>
        <begin position="1"/>
        <end position="25"/>
    </location>
</feature>
<organism evidence="3 4">
    <name type="scientific">Streptococcus gallolyticus</name>
    <dbReference type="NCBI Taxonomy" id="315405"/>
    <lineage>
        <taxon>Bacteria</taxon>
        <taxon>Bacillati</taxon>
        <taxon>Bacillota</taxon>
        <taxon>Bacilli</taxon>
        <taxon>Lactobacillales</taxon>
        <taxon>Streptococcaceae</taxon>
        <taxon>Streptococcus</taxon>
    </lineage>
</organism>
<dbReference type="Proteomes" id="UP000254510">
    <property type="component" value="Unassembled WGS sequence"/>
</dbReference>
<protein>
    <submittedName>
        <fullName evidence="3">Signal peptide</fullName>
    </submittedName>
</protein>
<dbReference type="Pfam" id="PF01476">
    <property type="entry name" value="LysM"/>
    <property type="match status" value="1"/>
</dbReference>
<dbReference type="AlphaFoldDB" id="A0A380K201"/>
<gene>
    <name evidence="3" type="ORF">NCTC13767_00674</name>
</gene>
<name>A0A380K201_9STRE</name>
<evidence type="ECO:0000256" key="1">
    <source>
        <dbReference type="SAM" id="SignalP"/>
    </source>
</evidence>
<proteinExistence type="predicted"/>
<reference evidence="3 4" key="1">
    <citation type="submission" date="2018-06" db="EMBL/GenBank/DDBJ databases">
        <authorList>
            <consortium name="Pathogen Informatics"/>
            <person name="Doyle S."/>
        </authorList>
    </citation>
    <scope>NUCLEOTIDE SEQUENCE [LARGE SCALE GENOMIC DNA]</scope>
    <source>
        <strain evidence="3 4">NCTC13767</strain>
    </source>
</reference>
<dbReference type="EMBL" id="UHFM01000006">
    <property type="protein sequence ID" value="SUN58720.1"/>
    <property type="molecule type" value="Genomic_DNA"/>
</dbReference>
<dbReference type="SUPFAM" id="SSF54106">
    <property type="entry name" value="LysM domain"/>
    <property type="match status" value="1"/>
</dbReference>
<dbReference type="PROSITE" id="PS51782">
    <property type="entry name" value="LYSM"/>
    <property type="match status" value="1"/>
</dbReference>
<dbReference type="Gene3D" id="3.10.350.10">
    <property type="entry name" value="LysM domain"/>
    <property type="match status" value="1"/>
</dbReference>
<evidence type="ECO:0000313" key="4">
    <source>
        <dbReference type="Proteomes" id="UP000254510"/>
    </source>
</evidence>
<accession>A0A380K201</accession>